<evidence type="ECO:0000313" key="2">
    <source>
        <dbReference type="RefSeq" id="XP_075076285.1"/>
    </source>
</evidence>
<name>A0AC58RUA6_TOBAC</name>
<gene>
    <name evidence="2" type="primary">LOC142162952</name>
</gene>
<organism evidence="1 2">
    <name type="scientific">Nicotiana tabacum</name>
    <name type="common">Common tobacco</name>
    <dbReference type="NCBI Taxonomy" id="4097"/>
    <lineage>
        <taxon>Eukaryota</taxon>
        <taxon>Viridiplantae</taxon>
        <taxon>Streptophyta</taxon>
        <taxon>Embryophyta</taxon>
        <taxon>Tracheophyta</taxon>
        <taxon>Spermatophyta</taxon>
        <taxon>Magnoliopsida</taxon>
        <taxon>eudicotyledons</taxon>
        <taxon>Gunneridae</taxon>
        <taxon>Pentapetalae</taxon>
        <taxon>asterids</taxon>
        <taxon>lamiids</taxon>
        <taxon>Solanales</taxon>
        <taxon>Solanaceae</taxon>
        <taxon>Nicotianoideae</taxon>
        <taxon>Nicotianeae</taxon>
        <taxon>Nicotiana</taxon>
    </lineage>
</organism>
<evidence type="ECO:0000313" key="1">
    <source>
        <dbReference type="Proteomes" id="UP000790787"/>
    </source>
</evidence>
<reference evidence="2" key="2">
    <citation type="submission" date="2025-08" db="UniProtKB">
        <authorList>
            <consortium name="RefSeq"/>
        </authorList>
    </citation>
    <scope>IDENTIFICATION</scope>
    <source>
        <tissue evidence="2">Leaf</tissue>
    </source>
</reference>
<protein>
    <submittedName>
        <fullName evidence="2">Uncharacterized protein LOC142162952</fullName>
    </submittedName>
</protein>
<keyword evidence="1" id="KW-1185">Reference proteome</keyword>
<accession>A0AC58RUA6</accession>
<reference evidence="1" key="1">
    <citation type="journal article" date="2014" name="Nat. Commun.">
        <title>The tobacco genome sequence and its comparison with those of tomato and potato.</title>
        <authorList>
            <person name="Sierro N."/>
            <person name="Battey J.N."/>
            <person name="Ouadi S."/>
            <person name="Bakaher N."/>
            <person name="Bovet L."/>
            <person name="Willig A."/>
            <person name="Goepfert S."/>
            <person name="Peitsch M.C."/>
            <person name="Ivanov N.V."/>
        </authorList>
    </citation>
    <scope>NUCLEOTIDE SEQUENCE [LARGE SCALE GENOMIC DNA]</scope>
</reference>
<dbReference type="Proteomes" id="UP000790787">
    <property type="component" value="Chromosome 8"/>
</dbReference>
<proteinExistence type="predicted"/>
<dbReference type="RefSeq" id="XP_075076285.1">
    <property type="nucleotide sequence ID" value="XM_075220184.1"/>
</dbReference>
<sequence>MCSIDGLLEIEAEVLQKGKRKRDTVSCREYYCYKLHMRDNEENGVLHSEIKEHLLPTDETQNKLDLISRLFRAKVEEMKTDLLKRNIFEKVAAFMYTTEFQKHVLPHAHFLLILADDYKLLTPEAYDKFVSAELPDADKNSKNEIKEYQSARWVSPPEAMWRLFAFPISEMTPSVYYLQLHLDGLQFVSFRKTDTINSIVKNPMIKKTMLTEFFLMNETNKDAKKLKLLYKNFSQYFVWSSTYKMWIRRQRGNVIGRVVTCHPTEGERYYLRLLLMNVRGPKSYKYLLTVNGICCDTFRESAEKRGLLHCDNNLVECMSEAACYQMPYSLRRLFATILVYCSPRNPRELWEQLENSMSEDFNSLANITAKDIHLAILNHINDILHSMGHDINEFNLVPETIKSSKIATEAKEVYFERNIIVSDEDLLLHTKLNTEQKKAYDIILQRVFSNKSGAFFIDGPGSKQSSLAYFIRDAKLIVWDEVSMAKKNMIEALNSLLKDIMDTNTLFGGKVVVFGGDFRQTLHVVQSGKKEDFIRES</sequence>